<evidence type="ECO:0000313" key="4">
    <source>
        <dbReference type="Proteomes" id="UP000011746"/>
    </source>
</evidence>
<dbReference type="SUPFAM" id="SSF55729">
    <property type="entry name" value="Acyl-CoA N-acyltransferases (Nat)"/>
    <property type="match status" value="2"/>
</dbReference>
<name>K2GAA0_9BACI</name>
<keyword evidence="3" id="KW-0808">Transferase</keyword>
<dbReference type="PROSITE" id="PS51186">
    <property type="entry name" value="GNAT"/>
    <property type="match status" value="2"/>
</dbReference>
<evidence type="ECO:0000313" key="2">
    <source>
        <dbReference type="EMBL" id="AKG03783.1"/>
    </source>
</evidence>
<dbReference type="Gene3D" id="3.40.630.30">
    <property type="match status" value="2"/>
</dbReference>
<evidence type="ECO:0000313" key="5">
    <source>
        <dbReference type="Proteomes" id="UP000092654"/>
    </source>
</evidence>
<dbReference type="InterPro" id="IPR016181">
    <property type="entry name" value="Acyl_CoA_acyltransferase"/>
</dbReference>
<dbReference type="InterPro" id="IPR000182">
    <property type="entry name" value="GNAT_dom"/>
</dbReference>
<dbReference type="OrthoDB" id="2861902at2"/>
<sequence length="308" mass="35074">MHYIHWEKADSTIVTSLWNKNIGETFPMRNHLMRQNSFNHSQVIKNASWLALNENNELVGFIVGKSSGRDGWIQMIMVDEEYRHEGIGKELLKLSEEGLKENGVNNIALGKDRYHYFPGVPANLQDLQRLVKKSGYESDGFEYDMLGDFSAGVSIPTLPAGVTCELLPFKQKNALLEFLQINFPGRWVEEAEDYFIEGGQGREFLIMKDGGKIIGFARINDEKSPVIFQNTYWTPLFDKKVGGIGPLGIVAEERGNGYGEKLVQAAMAFLSERGIQKIIIDWTTLVSFYKRLGFVPWRKYNTYSKNVE</sequence>
<dbReference type="InterPro" id="IPR050276">
    <property type="entry name" value="MshD_Acetyltransferase"/>
</dbReference>
<keyword evidence="4" id="KW-1185">Reference proteome</keyword>
<dbReference type="Proteomes" id="UP000092654">
    <property type="component" value="Chromosome"/>
</dbReference>
<dbReference type="KEGG" id="sje:AAV35_002580"/>
<dbReference type="eggNOG" id="COG0456">
    <property type="taxonomic scope" value="Bacteria"/>
</dbReference>
<dbReference type="EMBL" id="CP011361">
    <property type="protein sequence ID" value="AKG03783.1"/>
    <property type="molecule type" value="Genomic_DNA"/>
</dbReference>
<evidence type="ECO:0000313" key="3">
    <source>
        <dbReference type="EMBL" id="EKE31267.1"/>
    </source>
</evidence>
<dbReference type="eggNOG" id="COG3153">
    <property type="taxonomic scope" value="Bacteria"/>
</dbReference>
<organism evidence="3 4">
    <name type="scientific">Salimicrobium jeotgali</name>
    <dbReference type="NCBI Taxonomy" id="1230341"/>
    <lineage>
        <taxon>Bacteria</taxon>
        <taxon>Bacillati</taxon>
        <taxon>Bacillota</taxon>
        <taxon>Bacilli</taxon>
        <taxon>Bacillales</taxon>
        <taxon>Bacillaceae</taxon>
        <taxon>Salimicrobium</taxon>
    </lineage>
</organism>
<dbReference type="GO" id="GO:0016747">
    <property type="term" value="F:acyltransferase activity, transferring groups other than amino-acyl groups"/>
    <property type="evidence" value="ECO:0007669"/>
    <property type="project" value="InterPro"/>
</dbReference>
<reference evidence="3 4" key="1">
    <citation type="journal article" date="2012" name="J. Bacteriol.">
        <title>Draft Genome Sequence of Salimicrobium sp. Strain MJ3, Isolated from Myulchi-Jeot, Korean Fermented Seafood.</title>
        <authorList>
            <person name="Lee S.H."/>
            <person name="Jung J.Y."/>
            <person name="Jeon C.O."/>
        </authorList>
    </citation>
    <scope>NUCLEOTIDE SEQUENCE [LARGE SCALE GENOMIC DNA]</scope>
    <source>
        <strain evidence="3 4">MJ3</strain>
    </source>
</reference>
<dbReference type="Pfam" id="PF00583">
    <property type="entry name" value="Acetyltransf_1"/>
    <property type="match status" value="2"/>
</dbReference>
<dbReference type="RefSeq" id="WP_008590719.1">
    <property type="nucleotide sequence ID" value="NZ_AMPQ01000012.1"/>
</dbReference>
<accession>K2GAA0</accession>
<dbReference type="STRING" id="1230341.AAV35_002580"/>
<reference evidence="5" key="2">
    <citation type="submission" date="2015-06" db="EMBL/GenBank/DDBJ databases">
        <title>Salimicrobium jeotgali MJ3, isolated from Myulchi jeot, a traditional Korean fermented seafood.</title>
        <authorList>
            <person name="Kim K.H."/>
            <person name="Jeon C.O."/>
            <person name="Jin H.M."/>
        </authorList>
    </citation>
    <scope>NUCLEOTIDE SEQUENCE [LARGE SCALE GENOMIC DNA]</scope>
    <source>
        <strain evidence="5">MJ3</strain>
    </source>
</reference>
<reference evidence="2" key="3">
    <citation type="submission" date="2016-11" db="EMBL/GenBank/DDBJ databases">
        <title>Salimicrobium jeotgali MJ3, isolated from Myulchi jeot, a traditional Korean fermented seafood.</title>
        <authorList>
            <person name="Kim K.H."/>
            <person name="Jeon C.O."/>
            <person name="Jin H.M."/>
        </authorList>
    </citation>
    <scope>NUCLEOTIDE SEQUENCE</scope>
    <source>
        <strain evidence="2">MJ3</strain>
    </source>
</reference>
<feature type="domain" description="N-acetyltransferase" evidence="1">
    <location>
        <begin position="4"/>
        <end position="159"/>
    </location>
</feature>
<dbReference type="AlphaFoldDB" id="K2GAA0"/>
<feature type="domain" description="N-acetyltransferase" evidence="1">
    <location>
        <begin position="162"/>
        <end position="308"/>
    </location>
</feature>
<protein>
    <submittedName>
        <fullName evidence="3">Acetyltransferase</fullName>
    </submittedName>
</protein>
<dbReference type="CDD" id="cd04301">
    <property type="entry name" value="NAT_SF"/>
    <property type="match status" value="2"/>
</dbReference>
<dbReference type="EMBL" id="AMPQ01000012">
    <property type="protein sequence ID" value="EKE31267.1"/>
    <property type="molecule type" value="Genomic_DNA"/>
</dbReference>
<proteinExistence type="predicted"/>
<gene>
    <name evidence="2" type="ORF">AAV35_002580</name>
    <name evidence="3" type="ORF">MJ3_09183</name>
</gene>
<dbReference type="Proteomes" id="UP000011746">
    <property type="component" value="Unassembled WGS sequence"/>
</dbReference>
<evidence type="ECO:0000259" key="1">
    <source>
        <dbReference type="PROSITE" id="PS51186"/>
    </source>
</evidence>
<dbReference type="PANTHER" id="PTHR43617">
    <property type="entry name" value="L-AMINO ACID N-ACETYLTRANSFERASE"/>
    <property type="match status" value="1"/>
</dbReference>